<proteinExistence type="predicted"/>
<gene>
    <name evidence="1" type="ORF">X975_02179</name>
</gene>
<dbReference type="Proteomes" id="UP000054359">
    <property type="component" value="Unassembled WGS sequence"/>
</dbReference>
<accession>A0A087TWZ4</accession>
<feature type="non-terminal residue" evidence="1">
    <location>
        <position position="87"/>
    </location>
</feature>
<dbReference type="AlphaFoldDB" id="A0A087TWZ4"/>
<evidence type="ECO:0000313" key="2">
    <source>
        <dbReference type="Proteomes" id="UP000054359"/>
    </source>
</evidence>
<dbReference type="EMBL" id="KK117127">
    <property type="protein sequence ID" value="KFM69633.1"/>
    <property type="molecule type" value="Genomic_DNA"/>
</dbReference>
<keyword evidence="2" id="KW-1185">Reference proteome</keyword>
<name>A0A087TWZ4_STEMI</name>
<evidence type="ECO:0000313" key="1">
    <source>
        <dbReference type="EMBL" id="KFM69633.1"/>
    </source>
</evidence>
<reference evidence="1 2" key="1">
    <citation type="submission" date="2013-11" db="EMBL/GenBank/DDBJ databases">
        <title>Genome sequencing of Stegodyphus mimosarum.</title>
        <authorList>
            <person name="Bechsgaard J."/>
        </authorList>
    </citation>
    <scope>NUCLEOTIDE SEQUENCE [LARGE SCALE GENOMIC DNA]</scope>
</reference>
<organism evidence="1 2">
    <name type="scientific">Stegodyphus mimosarum</name>
    <name type="common">African social velvet spider</name>
    <dbReference type="NCBI Taxonomy" id="407821"/>
    <lineage>
        <taxon>Eukaryota</taxon>
        <taxon>Metazoa</taxon>
        <taxon>Ecdysozoa</taxon>
        <taxon>Arthropoda</taxon>
        <taxon>Chelicerata</taxon>
        <taxon>Arachnida</taxon>
        <taxon>Araneae</taxon>
        <taxon>Araneomorphae</taxon>
        <taxon>Entelegynae</taxon>
        <taxon>Eresoidea</taxon>
        <taxon>Eresidae</taxon>
        <taxon>Stegodyphus</taxon>
    </lineage>
</organism>
<protein>
    <submittedName>
        <fullName evidence="1">Uncharacterized protein</fullName>
    </submittedName>
</protein>
<sequence>MEVEVACRFATTSRLMHRSMRSDMTLAAPAHLELATFPCSNHCRHSWCTVDVSRCVSAEIYRMDQPALLSPITKPLVKLSVCWNSLR</sequence>